<dbReference type="SUPFAM" id="SSF51445">
    <property type="entry name" value="(Trans)glycosidases"/>
    <property type="match status" value="1"/>
</dbReference>
<dbReference type="HOGENOM" id="CLU_017810_1_1_0"/>
<accession>A7NGY0</accession>
<reference evidence="9 10" key="1">
    <citation type="submission" date="2007-08" db="EMBL/GenBank/DDBJ databases">
        <title>Complete sequence of Roseiflexus castenholzii DSM 13941.</title>
        <authorList>
            <consortium name="US DOE Joint Genome Institute"/>
            <person name="Copeland A."/>
            <person name="Lucas S."/>
            <person name="Lapidus A."/>
            <person name="Barry K."/>
            <person name="Glavina del Rio T."/>
            <person name="Dalin E."/>
            <person name="Tice H."/>
            <person name="Pitluck S."/>
            <person name="Thompson L.S."/>
            <person name="Brettin T."/>
            <person name="Bruce D."/>
            <person name="Detter J.C."/>
            <person name="Han C."/>
            <person name="Tapia R."/>
            <person name="Schmutz J."/>
            <person name="Larimer F."/>
            <person name="Land M."/>
            <person name="Hauser L."/>
            <person name="Kyrpides N."/>
            <person name="Mikhailova N."/>
            <person name="Bryant D.A."/>
            <person name="Hanada S."/>
            <person name="Tsukatani Y."/>
            <person name="Richardson P."/>
        </authorList>
    </citation>
    <scope>NUCLEOTIDE SEQUENCE [LARGE SCALE GENOMIC DNA]</scope>
    <source>
        <strain evidence="10">DSM 13941 / HLO8</strain>
    </source>
</reference>
<dbReference type="STRING" id="383372.Rcas_0598"/>
<dbReference type="CAZy" id="GH51">
    <property type="family name" value="Glycoside Hydrolase Family 51"/>
</dbReference>
<evidence type="ECO:0000256" key="4">
    <source>
        <dbReference type="ARBA" id="ARBA00012670"/>
    </source>
</evidence>
<dbReference type="EC" id="3.2.1.55" evidence="4"/>
<evidence type="ECO:0000313" key="10">
    <source>
        <dbReference type="Proteomes" id="UP000000263"/>
    </source>
</evidence>
<evidence type="ECO:0000259" key="8">
    <source>
        <dbReference type="SMART" id="SM00813"/>
    </source>
</evidence>
<evidence type="ECO:0000256" key="2">
    <source>
        <dbReference type="ARBA" id="ARBA00007186"/>
    </source>
</evidence>
<name>A7NGY0_ROSCS</name>
<dbReference type="Proteomes" id="UP000000263">
    <property type="component" value="Chromosome"/>
</dbReference>
<dbReference type="InterPro" id="IPR017853">
    <property type="entry name" value="GH"/>
</dbReference>
<keyword evidence="6" id="KW-0119">Carbohydrate metabolism</keyword>
<evidence type="ECO:0000256" key="7">
    <source>
        <dbReference type="ARBA" id="ARBA00023295"/>
    </source>
</evidence>
<keyword evidence="7 9" id="KW-0326">Glycosidase</keyword>
<dbReference type="GO" id="GO:0046556">
    <property type="term" value="F:alpha-L-arabinofuranosidase activity"/>
    <property type="evidence" value="ECO:0007669"/>
    <property type="project" value="UniProtKB-EC"/>
</dbReference>
<dbReference type="PANTHER" id="PTHR43576:SF3">
    <property type="entry name" value="ALPHA-L-ARABINOFURANOSIDASE C"/>
    <property type="match status" value="1"/>
</dbReference>
<dbReference type="GO" id="GO:0000272">
    <property type="term" value="P:polysaccharide catabolic process"/>
    <property type="evidence" value="ECO:0007669"/>
    <property type="project" value="TreeGrafter"/>
</dbReference>
<comment type="similarity">
    <text evidence="2">Belongs to the glycosyl hydrolase 51 family.</text>
</comment>
<comment type="subunit">
    <text evidence="3">Homohexamer; trimer of dimers.</text>
</comment>
<keyword evidence="10" id="KW-1185">Reference proteome</keyword>
<comment type="catalytic activity">
    <reaction evidence="1">
        <text>Hydrolysis of terminal non-reducing alpha-L-arabinofuranoside residues in alpha-L-arabinosides.</text>
        <dbReference type="EC" id="3.2.1.55"/>
    </reaction>
</comment>
<dbReference type="Gene3D" id="2.60.40.1180">
    <property type="entry name" value="Golgi alpha-mannosidase II"/>
    <property type="match status" value="1"/>
</dbReference>
<dbReference type="InterPro" id="IPR013780">
    <property type="entry name" value="Glyco_hydro_b"/>
</dbReference>
<dbReference type="OrthoDB" id="9758333at2"/>
<dbReference type="Gene3D" id="3.20.20.80">
    <property type="entry name" value="Glycosidases"/>
    <property type="match status" value="1"/>
</dbReference>
<feature type="domain" description="Alpha-L-arabinofuranosidase C-terminal" evidence="8">
    <location>
        <begin position="294"/>
        <end position="491"/>
    </location>
</feature>
<evidence type="ECO:0000256" key="6">
    <source>
        <dbReference type="ARBA" id="ARBA00023277"/>
    </source>
</evidence>
<dbReference type="Pfam" id="PF06964">
    <property type="entry name" value="Alpha-L-AF_C"/>
    <property type="match status" value="1"/>
</dbReference>
<dbReference type="InterPro" id="IPR010720">
    <property type="entry name" value="Alpha-L-AF_C"/>
</dbReference>
<dbReference type="InterPro" id="IPR055235">
    <property type="entry name" value="ASD1_cat"/>
</dbReference>
<protein>
    <recommendedName>
        <fullName evidence="4">non-reducing end alpha-L-arabinofuranosidase</fullName>
        <ecNumber evidence="4">3.2.1.55</ecNumber>
    </recommendedName>
</protein>
<evidence type="ECO:0000256" key="1">
    <source>
        <dbReference type="ARBA" id="ARBA00001462"/>
    </source>
</evidence>
<dbReference type="SUPFAM" id="SSF51011">
    <property type="entry name" value="Glycosyl hydrolase domain"/>
    <property type="match status" value="1"/>
</dbReference>
<organism evidence="9 10">
    <name type="scientific">Roseiflexus castenholzii (strain DSM 13941 / HLO8)</name>
    <dbReference type="NCBI Taxonomy" id="383372"/>
    <lineage>
        <taxon>Bacteria</taxon>
        <taxon>Bacillati</taxon>
        <taxon>Chloroflexota</taxon>
        <taxon>Chloroflexia</taxon>
        <taxon>Chloroflexales</taxon>
        <taxon>Roseiflexineae</taxon>
        <taxon>Roseiflexaceae</taxon>
        <taxon>Roseiflexus</taxon>
    </lineage>
</organism>
<evidence type="ECO:0000256" key="3">
    <source>
        <dbReference type="ARBA" id="ARBA00011165"/>
    </source>
</evidence>
<dbReference type="Pfam" id="PF22848">
    <property type="entry name" value="ASD1_dom"/>
    <property type="match status" value="1"/>
</dbReference>
<dbReference type="KEGG" id="rca:Rcas_0598"/>
<proteinExistence type="inferred from homology"/>
<evidence type="ECO:0000313" key="9">
    <source>
        <dbReference type="EMBL" id="ABU56727.1"/>
    </source>
</evidence>
<dbReference type="PANTHER" id="PTHR43576">
    <property type="entry name" value="ALPHA-L-ARABINOFURANOSIDASE C-RELATED"/>
    <property type="match status" value="1"/>
</dbReference>
<dbReference type="EMBL" id="CP000804">
    <property type="protein sequence ID" value="ABU56727.1"/>
    <property type="molecule type" value="Genomic_DNA"/>
</dbReference>
<dbReference type="RefSeq" id="WP_012119158.1">
    <property type="nucleotide sequence ID" value="NC_009767.1"/>
</dbReference>
<gene>
    <name evidence="9" type="ordered locus">Rcas_0598</name>
</gene>
<keyword evidence="5 9" id="KW-0378">Hydrolase</keyword>
<dbReference type="eggNOG" id="COG3534">
    <property type="taxonomic scope" value="Bacteria"/>
</dbReference>
<evidence type="ECO:0000256" key="5">
    <source>
        <dbReference type="ARBA" id="ARBA00022801"/>
    </source>
</evidence>
<sequence>MTTRPPARISIDEERVIGRISPLLFGGFIEHMGRCVYQGVFDPGSPLADDQGFRTDVLAALRELNLRIIRYPGGNFLSGYHWRDGVGPVAQRPRRRELAWQSIETNRFGTHEFIALCRMLGAEPMLGVNLGTGTIEEAGAYVEYCNAPTGTIEADRRVANGAPEPFGVRYWCLGNEMDGPWQIGHMDAHAYAVKAREAAKLMKWHDPSIRLTLCGSSSSGMPTYPEWDRIALEVCWEYVDYLSLHFYAGNRDDDTDSYLALARQFEEHLDALAGTLRYVKAKMRSRHSVYLSWDEWNVWYKDQTTQGGWREAPHLIEEVYNLEDALVVAQWLNVFLRRCDVLKIACLAQLVNVIAPILTRSDGLIRQSIFYPFALFSRYATGDSLDLLVRSPLYATRAFGDQPLIDAAASYDAEHGKGAIFVVHRGQHAPLTVNLEWQGRSPRQITEIYQVAGDDPKAVNSFERPDVIGVRALPGAPITDRRFSLNLPPLSLTVALVEWPT</sequence>
<dbReference type="SMART" id="SM00813">
    <property type="entry name" value="Alpha-L-AF_C"/>
    <property type="match status" value="1"/>
</dbReference>
<dbReference type="GO" id="GO:0046373">
    <property type="term" value="P:L-arabinose metabolic process"/>
    <property type="evidence" value="ECO:0007669"/>
    <property type="project" value="InterPro"/>
</dbReference>
<dbReference type="AlphaFoldDB" id="A7NGY0"/>